<accession>A0AAV4UI47</accession>
<dbReference type="AlphaFoldDB" id="A0AAV4UI47"/>
<comment type="caution">
    <text evidence="1">The sequence shown here is derived from an EMBL/GenBank/DDBJ whole genome shotgun (WGS) entry which is preliminary data.</text>
</comment>
<reference evidence="1 2" key="1">
    <citation type="submission" date="2021-06" db="EMBL/GenBank/DDBJ databases">
        <title>Caerostris extrusa draft genome.</title>
        <authorList>
            <person name="Kono N."/>
            <person name="Arakawa K."/>
        </authorList>
    </citation>
    <scope>NUCLEOTIDE SEQUENCE [LARGE SCALE GENOMIC DNA]</scope>
</reference>
<proteinExistence type="predicted"/>
<protein>
    <submittedName>
        <fullName evidence="1">Uncharacterized protein</fullName>
    </submittedName>
</protein>
<sequence>MWLWPFCTSWLKYSYGNDFSVLNASVAESRFTRTFSLLVSTESKSYPHLFYALQNMEGVKGMSSSESHCPPLKFGIVRVYIVDGFGSRAMNLKACMKDSPVLSGL</sequence>
<evidence type="ECO:0000313" key="1">
    <source>
        <dbReference type="EMBL" id="GIY57592.1"/>
    </source>
</evidence>
<gene>
    <name evidence="1" type="ORF">CEXT_209171</name>
</gene>
<evidence type="ECO:0000313" key="2">
    <source>
        <dbReference type="Proteomes" id="UP001054945"/>
    </source>
</evidence>
<dbReference type="Proteomes" id="UP001054945">
    <property type="component" value="Unassembled WGS sequence"/>
</dbReference>
<keyword evidence="2" id="KW-1185">Reference proteome</keyword>
<name>A0AAV4UI47_CAEEX</name>
<organism evidence="1 2">
    <name type="scientific">Caerostris extrusa</name>
    <name type="common">Bark spider</name>
    <name type="synonym">Caerostris bankana</name>
    <dbReference type="NCBI Taxonomy" id="172846"/>
    <lineage>
        <taxon>Eukaryota</taxon>
        <taxon>Metazoa</taxon>
        <taxon>Ecdysozoa</taxon>
        <taxon>Arthropoda</taxon>
        <taxon>Chelicerata</taxon>
        <taxon>Arachnida</taxon>
        <taxon>Araneae</taxon>
        <taxon>Araneomorphae</taxon>
        <taxon>Entelegynae</taxon>
        <taxon>Araneoidea</taxon>
        <taxon>Araneidae</taxon>
        <taxon>Caerostris</taxon>
    </lineage>
</organism>
<dbReference type="EMBL" id="BPLR01012928">
    <property type="protein sequence ID" value="GIY57592.1"/>
    <property type="molecule type" value="Genomic_DNA"/>
</dbReference>